<dbReference type="FunCoup" id="A0A0D0DPF5">
    <property type="interactions" value="265"/>
</dbReference>
<dbReference type="InParanoid" id="A0A0D0DPF5"/>
<dbReference type="Proteomes" id="UP000054538">
    <property type="component" value="Unassembled WGS sequence"/>
</dbReference>
<dbReference type="PROSITE" id="PS51352">
    <property type="entry name" value="THIOREDOXIN_2"/>
    <property type="match status" value="2"/>
</dbReference>
<dbReference type="InterPro" id="IPR052250">
    <property type="entry name" value="PDI_TMX3"/>
</dbReference>
<keyword evidence="3 6" id="KW-1133">Transmembrane helix</keyword>
<dbReference type="Pfam" id="PF00085">
    <property type="entry name" value="Thioredoxin"/>
    <property type="match status" value="2"/>
</dbReference>
<keyword evidence="10" id="KW-1185">Reference proteome</keyword>
<evidence type="ECO:0000259" key="8">
    <source>
        <dbReference type="PROSITE" id="PS51352"/>
    </source>
</evidence>
<evidence type="ECO:0000256" key="7">
    <source>
        <dbReference type="SAM" id="SignalP"/>
    </source>
</evidence>
<comment type="function">
    <text evidence="5">Probable disulfide isomerase, which participates in the folding of proteins containing disulfide bonds. May act as a dithiol oxidase. Acts as a regulator of endoplasmic reticulum-mitochondria contact sites via its ability to regulate redox signals.</text>
</comment>
<evidence type="ECO:0000256" key="4">
    <source>
        <dbReference type="ARBA" id="ARBA00023136"/>
    </source>
</evidence>
<evidence type="ECO:0000313" key="10">
    <source>
        <dbReference type="Proteomes" id="UP000054538"/>
    </source>
</evidence>
<accession>A0A0D0DPF5</accession>
<dbReference type="CDD" id="cd02961">
    <property type="entry name" value="PDI_a_family"/>
    <property type="match status" value="2"/>
</dbReference>
<dbReference type="InterPro" id="IPR036249">
    <property type="entry name" value="Thioredoxin-like_sf"/>
</dbReference>
<dbReference type="PANTHER" id="PTHR46426:SF1">
    <property type="entry name" value="PROTEIN DISULFIDE-ISOMERASE TMX3"/>
    <property type="match status" value="1"/>
</dbReference>
<keyword evidence="2 6" id="KW-0812">Transmembrane</keyword>
<organism evidence="9 10">
    <name type="scientific">Paxillus rubicundulus Ve08.2h10</name>
    <dbReference type="NCBI Taxonomy" id="930991"/>
    <lineage>
        <taxon>Eukaryota</taxon>
        <taxon>Fungi</taxon>
        <taxon>Dikarya</taxon>
        <taxon>Basidiomycota</taxon>
        <taxon>Agaricomycotina</taxon>
        <taxon>Agaricomycetes</taxon>
        <taxon>Agaricomycetidae</taxon>
        <taxon>Boletales</taxon>
        <taxon>Paxilineae</taxon>
        <taxon>Paxillaceae</taxon>
        <taxon>Paxillus</taxon>
    </lineage>
</organism>
<feature type="domain" description="Thioredoxin" evidence="8">
    <location>
        <begin position="151"/>
        <end position="283"/>
    </location>
</feature>
<dbReference type="STRING" id="930991.A0A0D0DPF5"/>
<evidence type="ECO:0000256" key="5">
    <source>
        <dbReference type="ARBA" id="ARBA00045246"/>
    </source>
</evidence>
<reference evidence="10" key="2">
    <citation type="submission" date="2015-01" db="EMBL/GenBank/DDBJ databases">
        <title>Evolutionary Origins and Diversification of the Mycorrhizal Mutualists.</title>
        <authorList>
            <consortium name="DOE Joint Genome Institute"/>
            <consortium name="Mycorrhizal Genomics Consortium"/>
            <person name="Kohler A."/>
            <person name="Kuo A."/>
            <person name="Nagy L.G."/>
            <person name="Floudas D."/>
            <person name="Copeland A."/>
            <person name="Barry K.W."/>
            <person name="Cichocki N."/>
            <person name="Veneault-Fourrey C."/>
            <person name="LaButti K."/>
            <person name="Lindquist E.A."/>
            <person name="Lipzen A."/>
            <person name="Lundell T."/>
            <person name="Morin E."/>
            <person name="Murat C."/>
            <person name="Riley R."/>
            <person name="Ohm R."/>
            <person name="Sun H."/>
            <person name="Tunlid A."/>
            <person name="Henrissat B."/>
            <person name="Grigoriev I.V."/>
            <person name="Hibbett D.S."/>
            <person name="Martin F."/>
        </authorList>
    </citation>
    <scope>NUCLEOTIDE SEQUENCE [LARGE SCALE GENOMIC DNA]</scope>
    <source>
        <strain evidence="10">Ve08.2h10</strain>
    </source>
</reference>
<evidence type="ECO:0000256" key="1">
    <source>
        <dbReference type="ARBA" id="ARBA00004389"/>
    </source>
</evidence>
<dbReference type="SUPFAM" id="SSF52833">
    <property type="entry name" value="Thioredoxin-like"/>
    <property type="match status" value="3"/>
</dbReference>
<dbReference type="InterPro" id="IPR013766">
    <property type="entry name" value="Thioredoxin_domain"/>
</dbReference>
<keyword evidence="7" id="KW-0732">Signal</keyword>
<dbReference type="InterPro" id="IPR017937">
    <property type="entry name" value="Thioredoxin_CS"/>
</dbReference>
<evidence type="ECO:0000256" key="2">
    <source>
        <dbReference type="ARBA" id="ARBA00022692"/>
    </source>
</evidence>
<sequence>MKIIQSLPSPLSILLATLALQAVAAPVTASKVLTPQNFKDTISRGVWIIEHFSPYCRHCRLFEPTWNQVVEHFESKADPGIHLAQVNCALHGDLCTENGVTGYPQMNLYRNGEFLDTYDADREFDLLVDYLATHAEPEGTPAPAVHPVDEEAITTPLPTQTPTADNLVVQSPRAEANPSGEVVSLDVQTFDSFLAQGPAFIKFFAPWCGHCKKLAPTWVQLARHTQHKMNIAEVDCDEHKALCTSQGVTGFPMMFYYAHGAKTEYSGGRTYDQLVSFTEKASKPTMQVIEAPELEQAARDNSVLYLLLHNPSDHQVVNDVAKDSQLLFGSPPVYVSSSPELLARYDMPSSSLPALLAFKDNDTKDPASVFYPSSQPADALKTWFFTNRLPTSLELSRDMFQQVMNAPHNPLVVIVSAPKGMQDSVAEKLNDIGKKWRLRMSLSRNVRRDVVFSWMDADQWGKWMKSTYGIKASTEPAVIVADHSRLIYYDRDGTGLPIKLTSVSVSSALEAILGGTAKVKHSQNILERAVRSFNSGLMGLEKSIVAHPYMTVLAIAGLMGVVLMAIRKLLSDDVGDWEAEQRYAKRGRLD</sequence>
<dbReference type="HOGENOM" id="CLU_021868_1_1_1"/>
<name>A0A0D0DPF5_9AGAM</name>
<feature type="chain" id="PRO_5002220897" description="Thioredoxin domain-containing protein" evidence="7">
    <location>
        <begin position="30"/>
        <end position="590"/>
    </location>
</feature>
<dbReference type="EMBL" id="KN825149">
    <property type="protein sequence ID" value="KIK93848.1"/>
    <property type="molecule type" value="Genomic_DNA"/>
</dbReference>
<feature type="signal peptide" evidence="7">
    <location>
        <begin position="1"/>
        <end position="29"/>
    </location>
</feature>
<evidence type="ECO:0000256" key="3">
    <source>
        <dbReference type="ARBA" id="ARBA00022989"/>
    </source>
</evidence>
<dbReference type="AlphaFoldDB" id="A0A0D0DPF5"/>
<dbReference type="Gene3D" id="3.40.30.10">
    <property type="entry name" value="Glutaredoxin"/>
    <property type="match status" value="3"/>
</dbReference>
<dbReference type="GO" id="GO:0005789">
    <property type="term" value="C:endoplasmic reticulum membrane"/>
    <property type="evidence" value="ECO:0007669"/>
    <property type="project" value="UniProtKB-SubCell"/>
</dbReference>
<dbReference type="Pfam" id="PF13848">
    <property type="entry name" value="Thioredoxin_6"/>
    <property type="match status" value="1"/>
</dbReference>
<feature type="transmembrane region" description="Helical" evidence="6">
    <location>
        <begin position="546"/>
        <end position="566"/>
    </location>
</feature>
<feature type="domain" description="Thioredoxin" evidence="8">
    <location>
        <begin position="14"/>
        <end position="136"/>
    </location>
</feature>
<evidence type="ECO:0000313" key="9">
    <source>
        <dbReference type="EMBL" id="KIK93848.1"/>
    </source>
</evidence>
<reference evidence="9 10" key="1">
    <citation type="submission" date="2014-04" db="EMBL/GenBank/DDBJ databases">
        <authorList>
            <consortium name="DOE Joint Genome Institute"/>
            <person name="Kuo A."/>
            <person name="Kohler A."/>
            <person name="Jargeat P."/>
            <person name="Nagy L.G."/>
            <person name="Floudas D."/>
            <person name="Copeland A."/>
            <person name="Barry K.W."/>
            <person name="Cichocki N."/>
            <person name="Veneault-Fourrey C."/>
            <person name="LaButti K."/>
            <person name="Lindquist E.A."/>
            <person name="Lipzen A."/>
            <person name="Lundell T."/>
            <person name="Morin E."/>
            <person name="Murat C."/>
            <person name="Sun H."/>
            <person name="Tunlid A."/>
            <person name="Henrissat B."/>
            <person name="Grigoriev I.V."/>
            <person name="Hibbett D.S."/>
            <person name="Martin F."/>
            <person name="Nordberg H.P."/>
            <person name="Cantor M.N."/>
            <person name="Hua S.X."/>
        </authorList>
    </citation>
    <scope>NUCLEOTIDE SEQUENCE [LARGE SCALE GENOMIC DNA]</scope>
    <source>
        <strain evidence="9 10">Ve08.2h10</strain>
    </source>
</reference>
<evidence type="ECO:0000256" key="6">
    <source>
        <dbReference type="SAM" id="Phobius"/>
    </source>
</evidence>
<dbReference type="PANTHER" id="PTHR46426">
    <property type="entry name" value="PROTEIN DISULFIDE-ISOMERASE TMX3"/>
    <property type="match status" value="1"/>
</dbReference>
<proteinExistence type="predicted"/>
<protein>
    <recommendedName>
        <fullName evidence="8">Thioredoxin domain-containing protein</fullName>
    </recommendedName>
</protein>
<dbReference type="OrthoDB" id="72053at2759"/>
<comment type="subcellular location">
    <subcellularLocation>
        <location evidence="1">Endoplasmic reticulum membrane</location>
        <topology evidence="1">Single-pass membrane protein</topology>
    </subcellularLocation>
</comment>
<gene>
    <name evidence="9" type="ORF">PAXRUDRAFT_828559</name>
</gene>
<keyword evidence="4 6" id="KW-0472">Membrane</keyword>
<dbReference type="PROSITE" id="PS00194">
    <property type="entry name" value="THIOREDOXIN_1"/>
    <property type="match status" value="1"/>
</dbReference>